<dbReference type="EMBL" id="LAZR01006034">
    <property type="protein sequence ID" value="KKM95240.1"/>
    <property type="molecule type" value="Genomic_DNA"/>
</dbReference>
<sequence>MSKLLLALLLFCPSVLMAQEWTSGTTRTDVVELYTSEGCSSCPPADRWLSSLKGRPGLFLEFIPMAFHVDYWDYIGWEDPFAQAAFSERQRQYVREGSVSQSYTPGIVINSKEWRQWFSGKREWAPSTRDAGVLRASLDEKGQLDVAFTGEGAEQLHVAILGMGLKTAVQAGENRGRELSHDFVVLEVRMISGTRTWALDLPDVPDLGQQRVALAAWVTPKDSQTVIQAVGGYLN</sequence>
<dbReference type="AlphaFoldDB" id="A0A0F9P2B7"/>
<dbReference type="PANTHER" id="PTHR36057:SF1">
    <property type="entry name" value="LIPOPROTEIN LIPID ATTACHMENT SITE-LIKE PROTEIN, PUTATIVE (DUF1223)-RELATED"/>
    <property type="match status" value="1"/>
</dbReference>
<protein>
    <recommendedName>
        <fullName evidence="2">DUF1223 domain-containing protein</fullName>
    </recommendedName>
</protein>
<comment type="caution">
    <text evidence="1">The sequence shown here is derived from an EMBL/GenBank/DDBJ whole genome shotgun (WGS) entry which is preliminary data.</text>
</comment>
<proteinExistence type="predicted"/>
<dbReference type="InterPro" id="IPR010634">
    <property type="entry name" value="DUF1223"/>
</dbReference>
<dbReference type="InterPro" id="IPR036249">
    <property type="entry name" value="Thioredoxin-like_sf"/>
</dbReference>
<gene>
    <name evidence="1" type="ORF">LCGC14_1190250</name>
</gene>
<dbReference type="SUPFAM" id="SSF52833">
    <property type="entry name" value="Thioredoxin-like"/>
    <property type="match status" value="1"/>
</dbReference>
<accession>A0A0F9P2B7</accession>
<evidence type="ECO:0000313" key="1">
    <source>
        <dbReference type="EMBL" id="KKM95240.1"/>
    </source>
</evidence>
<evidence type="ECO:0008006" key="2">
    <source>
        <dbReference type="Google" id="ProtNLM"/>
    </source>
</evidence>
<dbReference type="Pfam" id="PF06764">
    <property type="entry name" value="DUF1223"/>
    <property type="match status" value="1"/>
</dbReference>
<name>A0A0F9P2B7_9ZZZZ</name>
<dbReference type="PANTHER" id="PTHR36057">
    <property type="match status" value="1"/>
</dbReference>
<reference evidence="1" key="1">
    <citation type="journal article" date="2015" name="Nature">
        <title>Complex archaea that bridge the gap between prokaryotes and eukaryotes.</title>
        <authorList>
            <person name="Spang A."/>
            <person name="Saw J.H."/>
            <person name="Jorgensen S.L."/>
            <person name="Zaremba-Niedzwiedzka K."/>
            <person name="Martijn J."/>
            <person name="Lind A.E."/>
            <person name="van Eijk R."/>
            <person name="Schleper C."/>
            <person name="Guy L."/>
            <person name="Ettema T.J."/>
        </authorList>
    </citation>
    <scope>NUCLEOTIDE SEQUENCE</scope>
</reference>
<organism evidence="1">
    <name type="scientific">marine sediment metagenome</name>
    <dbReference type="NCBI Taxonomy" id="412755"/>
    <lineage>
        <taxon>unclassified sequences</taxon>
        <taxon>metagenomes</taxon>
        <taxon>ecological metagenomes</taxon>
    </lineage>
</organism>